<gene>
    <name evidence="5" type="ORF">SAMN02194393_01712</name>
</gene>
<name>A0A1T5KDH3_9FIRM</name>
<dbReference type="Proteomes" id="UP000190285">
    <property type="component" value="Unassembled WGS sequence"/>
</dbReference>
<keyword evidence="6" id="KW-1185">Reference proteome</keyword>
<dbReference type="GO" id="GO:0008270">
    <property type="term" value="F:zinc ion binding"/>
    <property type="evidence" value="ECO:0007669"/>
    <property type="project" value="InterPro"/>
</dbReference>
<dbReference type="OrthoDB" id="46144at2"/>
<feature type="domain" description="HIRAN" evidence="4">
    <location>
        <begin position="145"/>
        <end position="189"/>
    </location>
</feature>
<accession>A0A1T5KDH3</accession>
<dbReference type="GO" id="GO:0003676">
    <property type="term" value="F:nucleic acid binding"/>
    <property type="evidence" value="ECO:0007669"/>
    <property type="project" value="InterPro"/>
</dbReference>
<evidence type="ECO:0000313" key="6">
    <source>
        <dbReference type="Proteomes" id="UP000190285"/>
    </source>
</evidence>
<dbReference type="Gene3D" id="3.30.70.2330">
    <property type="match status" value="1"/>
</dbReference>
<keyword evidence="3" id="KW-0472">Membrane</keyword>
<evidence type="ECO:0000256" key="1">
    <source>
        <dbReference type="ARBA" id="ARBA00022723"/>
    </source>
</evidence>
<dbReference type="AlphaFoldDB" id="A0A1T5KDH3"/>
<sequence>MKKILLSVFLFLVFFVVLMEAPIIALLMIIGTFFYYKKKKANKNLDSNNLASNNLNNEFNNDNPDSKLTIENLDNESPSKNSNHIYFNVAGISKTNDQNQNIQKLIKGFVKEHIEMVGYRYEDMTKKEILESYENVYEADIYGDHEIKFEPEPDNPYDPNAIKVIHEDIGHIGYVPKDINKKVLDIISSDYNIEWKLIGGKYKYADIDDDGNEKVITKTLNYGVTIDLYY</sequence>
<dbReference type="InterPro" id="IPR014905">
    <property type="entry name" value="HIRAN"/>
</dbReference>
<dbReference type="GO" id="GO:0016818">
    <property type="term" value="F:hydrolase activity, acting on acid anhydrides, in phosphorus-containing anhydrides"/>
    <property type="evidence" value="ECO:0007669"/>
    <property type="project" value="InterPro"/>
</dbReference>
<keyword evidence="3" id="KW-0812">Transmembrane</keyword>
<organism evidence="5 6">
    <name type="scientific">Maledivibacter halophilus</name>
    <dbReference type="NCBI Taxonomy" id="36842"/>
    <lineage>
        <taxon>Bacteria</taxon>
        <taxon>Bacillati</taxon>
        <taxon>Bacillota</taxon>
        <taxon>Clostridia</taxon>
        <taxon>Peptostreptococcales</taxon>
        <taxon>Caminicellaceae</taxon>
        <taxon>Maledivibacter</taxon>
    </lineage>
</organism>
<evidence type="ECO:0000259" key="4">
    <source>
        <dbReference type="Pfam" id="PF08797"/>
    </source>
</evidence>
<dbReference type="Pfam" id="PF08797">
    <property type="entry name" value="HIRAN"/>
    <property type="match status" value="1"/>
</dbReference>
<reference evidence="6" key="1">
    <citation type="submission" date="2017-02" db="EMBL/GenBank/DDBJ databases">
        <authorList>
            <person name="Varghese N."/>
            <person name="Submissions S."/>
        </authorList>
    </citation>
    <scope>NUCLEOTIDE SEQUENCE [LARGE SCALE GENOMIC DNA]</scope>
    <source>
        <strain evidence="6">M1</strain>
    </source>
</reference>
<keyword evidence="2" id="KW-0378">Hydrolase</keyword>
<dbReference type="RefSeq" id="WP_079490887.1">
    <property type="nucleotide sequence ID" value="NZ_FUZT01000004.1"/>
</dbReference>
<dbReference type="EMBL" id="FUZT01000004">
    <property type="protein sequence ID" value="SKC61741.1"/>
    <property type="molecule type" value="Genomic_DNA"/>
</dbReference>
<evidence type="ECO:0000256" key="2">
    <source>
        <dbReference type="ARBA" id="ARBA00022801"/>
    </source>
</evidence>
<keyword evidence="3" id="KW-1133">Transmembrane helix</keyword>
<protein>
    <submittedName>
        <fullName evidence="5">HIRAN domain-containing protein</fullName>
    </submittedName>
</protein>
<feature type="transmembrane region" description="Helical" evidence="3">
    <location>
        <begin position="6"/>
        <end position="36"/>
    </location>
</feature>
<evidence type="ECO:0000256" key="3">
    <source>
        <dbReference type="SAM" id="Phobius"/>
    </source>
</evidence>
<proteinExistence type="predicted"/>
<keyword evidence="1" id="KW-0479">Metal-binding</keyword>
<evidence type="ECO:0000313" key="5">
    <source>
        <dbReference type="EMBL" id="SKC61741.1"/>
    </source>
</evidence>